<feature type="non-terminal residue" evidence="4">
    <location>
        <position position="1"/>
    </location>
</feature>
<feature type="non-terminal residue" evidence="4">
    <location>
        <position position="103"/>
    </location>
</feature>
<organism evidence="4 5">
    <name type="scientific">Gigaspora rosea</name>
    <dbReference type="NCBI Taxonomy" id="44941"/>
    <lineage>
        <taxon>Eukaryota</taxon>
        <taxon>Fungi</taxon>
        <taxon>Fungi incertae sedis</taxon>
        <taxon>Mucoromycota</taxon>
        <taxon>Glomeromycotina</taxon>
        <taxon>Glomeromycetes</taxon>
        <taxon>Diversisporales</taxon>
        <taxon>Gigasporaceae</taxon>
        <taxon>Gigaspora</taxon>
    </lineage>
</organism>
<dbReference type="InterPro" id="IPR011990">
    <property type="entry name" value="TPR-like_helical_dom_sf"/>
</dbReference>
<dbReference type="SMART" id="SM00028">
    <property type="entry name" value="TPR"/>
    <property type="match status" value="2"/>
</dbReference>
<evidence type="ECO:0000256" key="1">
    <source>
        <dbReference type="ARBA" id="ARBA00022737"/>
    </source>
</evidence>
<evidence type="ECO:0000256" key="3">
    <source>
        <dbReference type="PROSITE-ProRule" id="PRU00339"/>
    </source>
</evidence>
<dbReference type="OrthoDB" id="1926212at2759"/>
<proteinExistence type="predicted"/>
<name>A0A397W2J8_9GLOM</name>
<accession>A0A397W2J8</accession>
<evidence type="ECO:0000256" key="2">
    <source>
        <dbReference type="ARBA" id="ARBA00022803"/>
    </source>
</evidence>
<sequence length="103" mass="12093">KRAKYHFKMKRYNETLEDLNKALEIGQNNVSMIDILSLLEIRGETYFMMGKYEGALSDLDKLNKELEITPEKLSKRGIIYFLMGRYKEALANFIKLLEIDPNN</sequence>
<dbReference type="Pfam" id="PF00515">
    <property type="entry name" value="TPR_1"/>
    <property type="match status" value="1"/>
</dbReference>
<dbReference type="InterPro" id="IPR019734">
    <property type="entry name" value="TPR_rpt"/>
</dbReference>
<dbReference type="EMBL" id="QKWP01000096">
    <property type="protein sequence ID" value="RIB27499.1"/>
    <property type="molecule type" value="Genomic_DNA"/>
</dbReference>
<dbReference type="PROSITE" id="PS50293">
    <property type="entry name" value="TPR_REGION"/>
    <property type="match status" value="1"/>
</dbReference>
<dbReference type="PROSITE" id="PS50005">
    <property type="entry name" value="TPR"/>
    <property type="match status" value="1"/>
</dbReference>
<evidence type="ECO:0000313" key="4">
    <source>
        <dbReference type="EMBL" id="RIB27499.1"/>
    </source>
</evidence>
<comment type="caution">
    <text evidence="4">The sequence shown here is derived from an EMBL/GenBank/DDBJ whole genome shotgun (WGS) entry which is preliminary data.</text>
</comment>
<dbReference type="InterPro" id="IPR050498">
    <property type="entry name" value="Ycf3"/>
</dbReference>
<dbReference type="Gene3D" id="1.25.40.10">
    <property type="entry name" value="Tetratricopeptide repeat domain"/>
    <property type="match status" value="2"/>
</dbReference>
<dbReference type="Proteomes" id="UP000266673">
    <property type="component" value="Unassembled WGS sequence"/>
</dbReference>
<dbReference type="STRING" id="44941.A0A397W2J8"/>
<gene>
    <name evidence="4" type="ORF">C2G38_1890249</name>
</gene>
<dbReference type="AlphaFoldDB" id="A0A397W2J8"/>
<reference evidence="4 5" key="1">
    <citation type="submission" date="2018-06" db="EMBL/GenBank/DDBJ databases">
        <title>Comparative genomics reveals the genomic features of Rhizophagus irregularis, R. cerebriforme, R. diaphanum and Gigaspora rosea, and their symbiotic lifestyle signature.</title>
        <authorList>
            <person name="Morin E."/>
            <person name="San Clemente H."/>
            <person name="Chen E.C.H."/>
            <person name="De La Providencia I."/>
            <person name="Hainaut M."/>
            <person name="Kuo A."/>
            <person name="Kohler A."/>
            <person name="Murat C."/>
            <person name="Tang N."/>
            <person name="Roy S."/>
            <person name="Loubradou J."/>
            <person name="Henrissat B."/>
            <person name="Grigoriev I.V."/>
            <person name="Corradi N."/>
            <person name="Roux C."/>
            <person name="Martin F.M."/>
        </authorList>
    </citation>
    <scope>NUCLEOTIDE SEQUENCE [LARGE SCALE GENOMIC DNA]</scope>
    <source>
        <strain evidence="4 5">DAOM 194757</strain>
    </source>
</reference>
<keyword evidence="1" id="KW-0677">Repeat</keyword>
<protein>
    <submittedName>
        <fullName evidence="4">Uncharacterized protein</fullName>
    </submittedName>
</protein>
<keyword evidence="2 3" id="KW-0802">TPR repeat</keyword>
<dbReference type="PANTHER" id="PTHR44858">
    <property type="entry name" value="TETRATRICOPEPTIDE REPEAT PROTEIN 6"/>
    <property type="match status" value="1"/>
</dbReference>
<keyword evidence="5" id="KW-1185">Reference proteome</keyword>
<evidence type="ECO:0000313" key="5">
    <source>
        <dbReference type="Proteomes" id="UP000266673"/>
    </source>
</evidence>
<dbReference type="SUPFAM" id="SSF48452">
    <property type="entry name" value="TPR-like"/>
    <property type="match status" value="1"/>
</dbReference>
<dbReference type="PANTHER" id="PTHR44858:SF1">
    <property type="entry name" value="UDP-N-ACETYLGLUCOSAMINE--PEPTIDE N-ACETYLGLUCOSAMINYLTRANSFERASE SPINDLY-RELATED"/>
    <property type="match status" value="1"/>
</dbReference>
<feature type="repeat" description="TPR" evidence="3">
    <location>
        <begin position="70"/>
        <end position="103"/>
    </location>
</feature>